<dbReference type="EMBL" id="JAIWYP010000008">
    <property type="protein sequence ID" value="KAH3783049.1"/>
    <property type="molecule type" value="Genomic_DNA"/>
</dbReference>
<evidence type="ECO:0000256" key="9">
    <source>
        <dbReference type="ARBA" id="ARBA00023136"/>
    </source>
</evidence>
<comment type="pathway">
    <text evidence="2">Lipid metabolism; sphingolipid metabolism.</text>
</comment>
<keyword evidence="6" id="KW-0256">Endoplasmic reticulum</keyword>
<keyword evidence="11 13" id="KW-0371">Homeobox</keyword>
<dbReference type="Gene3D" id="1.10.10.60">
    <property type="entry name" value="Homeodomain-like"/>
    <property type="match status" value="1"/>
</dbReference>
<evidence type="ECO:0000256" key="2">
    <source>
        <dbReference type="ARBA" id="ARBA00004760"/>
    </source>
</evidence>
<dbReference type="AlphaFoldDB" id="A0A9D4IS57"/>
<comment type="pathway">
    <text evidence="3">Sphingolipid metabolism.</text>
</comment>
<feature type="transmembrane region" description="Helical" evidence="14">
    <location>
        <begin position="172"/>
        <end position="190"/>
    </location>
</feature>
<evidence type="ECO:0000256" key="8">
    <source>
        <dbReference type="ARBA" id="ARBA00023098"/>
    </source>
</evidence>
<evidence type="ECO:0000313" key="18">
    <source>
        <dbReference type="Proteomes" id="UP000828390"/>
    </source>
</evidence>
<evidence type="ECO:0000256" key="5">
    <source>
        <dbReference type="ARBA" id="ARBA00022692"/>
    </source>
</evidence>
<feature type="transmembrane region" description="Helical" evidence="14">
    <location>
        <begin position="298"/>
        <end position="321"/>
    </location>
</feature>
<dbReference type="PROSITE" id="PS50922">
    <property type="entry name" value="TLC"/>
    <property type="match status" value="1"/>
</dbReference>
<accession>A0A9D4IS57</accession>
<dbReference type="GO" id="GO:0046513">
    <property type="term" value="P:ceramide biosynthetic process"/>
    <property type="evidence" value="ECO:0007669"/>
    <property type="project" value="InterPro"/>
</dbReference>
<evidence type="ECO:0000256" key="1">
    <source>
        <dbReference type="ARBA" id="ARBA00004477"/>
    </source>
</evidence>
<dbReference type="Proteomes" id="UP000828390">
    <property type="component" value="Unassembled WGS sequence"/>
</dbReference>
<dbReference type="CDD" id="cd00086">
    <property type="entry name" value="homeodomain"/>
    <property type="match status" value="1"/>
</dbReference>
<feature type="transmembrane region" description="Helical" evidence="14">
    <location>
        <begin position="272"/>
        <end position="292"/>
    </location>
</feature>
<dbReference type="PANTHER" id="PTHR12560">
    <property type="entry name" value="LONGEVITY ASSURANCE FACTOR 1 LAG1"/>
    <property type="match status" value="1"/>
</dbReference>
<dbReference type="FunFam" id="1.10.10.60:FF:000020">
    <property type="entry name" value="Ceramide synthase 5"/>
    <property type="match status" value="1"/>
</dbReference>
<keyword evidence="11 13" id="KW-0238">DNA-binding</keyword>
<dbReference type="Pfam" id="PF00046">
    <property type="entry name" value="Homeodomain"/>
    <property type="match status" value="1"/>
</dbReference>
<keyword evidence="18" id="KW-1185">Reference proteome</keyword>
<evidence type="ECO:0000259" key="15">
    <source>
        <dbReference type="PROSITE" id="PS50071"/>
    </source>
</evidence>
<dbReference type="SUPFAM" id="SSF46689">
    <property type="entry name" value="Homeodomain-like"/>
    <property type="match status" value="1"/>
</dbReference>
<evidence type="ECO:0000256" key="14">
    <source>
        <dbReference type="SAM" id="Phobius"/>
    </source>
</evidence>
<dbReference type="GO" id="GO:0050291">
    <property type="term" value="F:sphingosine N-acyltransferase activity"/>
    <property type="evidence" value="ECO:0007669"/>
    <property type="project" value="InterPro"/>
</dbReference>
<evidence type="ECO:0000256" key="10">
    <source>
        <dbReference type="ARBA" id="ARBA00049036"/>
    </source>
</evidence>
<keyword evidence="5 12" id="KW-0812">Transmembrane</keyword>
<dbReference type="InterPro" id="IPR009057">
    <property type="entry name" value="Homeodomain-like_sf"/>
</dbReference>
<keyword evidence="4" id="KW-0808">Transferase</keyword>
<feature type="transmembrane region" description="Helical" evidence="14">
    <location>
        <begin position="130"/>
        <end position="152"/>
    </location>
</feature>
<dbReference type="InterPro" id="IPR001356">
    <property type="entry name" value="HD"/>
</dbReference>
<feature type="transmembrane region" description="Helical" evidence="14">
    <location>
        <begin position="211"/>
        <end position="231"/>
    </location>
</feature>
<keyword evidence="7 14" id="KW-1133">Transmembrane helix</keyword>
<dbReference type="PANTHER" id="PTHR12560:SF0">
    <property type="entry name" value="LD18904P"/>
    <property type="match status" value="1"/>
</dbReference>
<dbReference type="GO" id="GO:0003677">
    <property type="term" value="F:DNA binding"/>
    <property type="evidence" value="ECO:0007669"/>
    <property type="project" value="UniProtKB-UniRule"/>
</dbReference>
<name>A0A9D4IS57_DREPO</name>
<sequence>MHNPGGPDYYPTWRDLDNKPGSGLYYPKIQDLHLGVGLGVLMVILRYLLEIFVIIPMGHKLGVRRKKHVYVEPYEKLEAVYGKKSKMDGDAIHALSKQLDLSTRQIEVWFRKKRKNDAPVPIKKFCDNTWLFLFYSCSFIYGINVMWSKPWLWKTKECWYDWPVQPVTDDVFWYYQLEVAFYWGSLFTLFTDHKRKDFIVMTLHDLSTLALLYFSWMVNLVRIGTLVLVIHDAADPWLSLAKMGIYLHNKTLADLTFIVFALLWFTTRCFLFPYLVILWTCLEIFAQVFAFIDEPFFVYYFLNAFLLVIQLLNIMWTFSVVKIMYNIITKGEVFSLVSSAL</sequence>
<evidence type="ECO:0000256" key="6">
    <source>
        <dbReference type="ARBA" id="ARBA00022824"/>
    </source>
</evidence>
<evidence type="ECO:0000256" key="3">
    <source>
        <dbReference type="ARBA" id="ARBA00004991"/>
    </source>
</evidence>
<dbReference type="Pfam" id="PF03798">
    <property type="entry name" value="TRAM_LAG1_CLN8"/>
    <property type="match status" value="1"/>
</dbReference>
<evidence type="ECO:0000313" key="17">
    <source>
        <dbReference type="EMBL" id="KAH3783049.1"/>
    </source>
</evidence>
<comment type="subcellular location">
    <subcellularLocation>
        <location evidence="1">Endoplasmic reticulum membrane</location>
        <topology evidence="1">Multi-pass membrane protein</topology>
    </subcellularLocation>
    <subcellularLocation>
        <location evidence="11 13">Nucleus</location>
    </subcellularLocation>
</comment>
<evidence type="ECO:0000256" key="12">
    <source>
        <dbReference type="PROSITE-ProRule" id="PRU00205"/>
    </source>
</evidence>
<evidence type="ECO:0000256" key="11">
    <source>
        <dbReference type="PROSITE-ProRule" id="PRU00108"/>
    </source>
</evidence>
<dbReference type="GO" id="GO:0005789">
    <property type="term" value="C:endoplasmic reticulum membrane"/>
    <property type="evidence" value="ECO:0007669"/>
    <property type="project" value="UniProtKB-SubCell"/>
</dbReference>
<evidence type="ECO:0000256" key="4">
    <source>
        <dbReference type="ARBA" id="ARBA00022679"/>
    </source>
</evidence>
<reference evidence="17" key="2">
    <citation type="submission" date="2020-11" db="EMBL/GenBank/DDBJ databases">
        <authorList>
            <person name="McCartney M.A."/>
            <person name="Auch B."/>
            <person name="Kono T."/>
            <person name="Mallez S."/>
            <person name="Becker A."/>
            <person name="Gohl D.M."/>
            <person name="Silverstein K.A.T."/>
            <person name="Koren S."/>
            <person name="Bechman K.B."/>
            <person name="Herman A."/>
            <person name="Abrahante J.E."/>
            <person name="Garbe J."/>
        </authorList>
    </citation>
    <scope>NUCLEOTIDE SEQUENCE</scope>
    <source>
        <strain evidence="17">Duluth1</strain>
        <tissue evidence="17">Whole animal</tissue>
    </source>
</reference>
<dbReference type="GO" id="GO:0005634">
    <property type="term" value="C:nucleus"/>
    <property type="evidence" value="ECO:0007669"/>
    <property type="project" value="UniProtKB-SubCell"/>
</dbReference>
<dbReference type="InterPro" id="IPR016439">
    <property type="entry name" value="Lag1/Lac1-like"/>
</dbReference>
<evidence type="ECO:0000259" key="16">
    <source>
        <dbReference type="PROSITE" id="PS50922"/>
    </source>
</evidence>
<feature type="DNA-binding region" description="Homeobox" evidence="11">
    <location>
        <begin position="62"/>
        <end position="121"/>
    </location>
</feature>
<feature type="domain" description="Homeobox" evidence="15">
    <location>
        <begin position="60"/>
        <end position="120"/>
    </location>
</feature>
<evidence type="ECO:0000256" key="13">
    <source>
        <dbReference type="RuleBase" id="RU000682"/>
    </source>
</evidence>
<dbReference type="SMART" id="SM00724">
    <property type="entry name" value="TLC"/>
    <property type="match status" value="1"/>
</dbReference>
<reference evidence="17" key="1">
    <citation type="journal article" date="2019" name="bioRxiv">
        <title>The Genome of the Zebra Mussel, Dreissena polymorpha: A Resource for Invasive Species Research.</title>
        <authorList>
            <person name="McCartney M.A."/>
            <person name="Auch B."/>
            <person name="Kono T."/>
            <person name="Mallez S."/>
            <person name="Zhang Y."/>
            <person name="Obille A."/>
            <person name="Becker A."/>
            <person name="Abrahante J.E."/>
            <person name="Garbe J."/>
            <person name="Badalamenti J.P."/>
            <person name="Herman A."/>
            <person name="Mangelson H."/>
            <person name="Liachko I."/>
            <person name="Sullivan S."/>
            <person name="Sone E.D."/>
            <person name="Koren S."/>
            <person name="Silverstein K.A.T."/>
            <person name="Beckman K.B."/>
            <person name="Gohl D.M."/>
        </authorList>
    </citation>
    <scope>NUCLEOTIDE SEQUENCE</scope>
    <source>
        <strain evidence="17">Duluth1</strain>
        <tissue evidence="17">Whole animal</tissue>
    </source>
</reference>
<keyword evidence="8" id="KW-0443">Lipid metabolism</keyword>
<feature type="transmembrane region" description="Helical" evidence="14">
    <location>
        <begin position="32"/>
        <end position="57"/>
    </location>
</feature>
<organism evidence="17 18">
    <name type="scientific">Dreissena polymorpha</name>
    <name type="common">Zebra mussel</name>
    <name type="synonym">Mytilus polymorpha</name>
    <dbReference type="NCBI Taxonomy" id="45954"/>
    <lineage>
        <taxon>Eukaryota</taxon>
        <taxon>Metazoa</taxon>
        <taxon>Spiralia</taxon>
        <taxon>Lophotrochozoa</taxon>
        <taxon>Mollusca</taxon>
        <taxon>Bivalvia</taxon>
        <taxon>Autobranchia</taxon>
        <taxon>Heteroconchia</taxon>
        <taxon>Euheterodonta</taxon>
        <taxon>Imparidentia</taxon>
        <taxon>Neoheterodontei</taxon>
        <taxon>Myida</taxon>
        <taxon>Dreissenoidea</taxon>
        <taxon>Dreissenidae</taxon>
        <taxon>Dreissena</taxon>
    </lineage>
</organism>
<evidence type="ECO:0000256" key="7">
    <source>
        <dbReference type="ARBA" id="ARBA00022989"/>
    </source>
</evidence>
<proteinExistence type="predicted"/>
<feature type="domain" description="TLC" evidence="16">
    <location>
        <begin position="123"/>
        <end position="329"/>
    </location>
</feature>
<keyword evidence="11 13" id="KW-0539">Nucleus</keyword>
<comment type="caution">
    <text evidence="17">The sequence shown here is derived from an EMBL/GenBank/DDBJ whole genome shotgun (WGS) entry which is preliminary data.</text>
</comment>
<protein>
    <submittedName>
        <fullName evidence="17">Uncharacterized protein</fullName>
    </submittedName>
</protein>
<dbReference type="InterPro" id="IPR006634">
    <property type="entry name" value="TLC-dom"/>
</dbReference>
<gene>
    <name evidence="17" type="ORF">DPMN_160976</name>
</gene>
<feature type="transmembrane region" description="Helical" evidence="14">
    <location>
        <begin position="243"/>
        <end position="265"/>
    </location>
</feature>
<keyword evidence="9 12" id="KW-0472">Membrane</keyword>
<dbReference type="PROSITE" id="PS50071">
    <property type="entry name" value="HOMEOBOX_2"/>
    <property type="match status" value="1"/>
</dbReference>
<comment type="catalytic activity">
    <reaction evidence="10">
        <text>sphinganine + octadecanoyl-CoA = N-(octadecanoyl)-sphinganine + CoA + H(+)</text>
        <dbReference type="Rhea" id="RHEA:36547"/>
        <dbReference type="ChEBI" id="CHEBI:15378"/>
        <dbReference type="ChEBI" id="CHEBI:57287"/>
        <dbReference type="ChEBI" id="CHEBI:57394"/>
        <dbReference type="ChEBI" id="CHEBI:57817"/>
        <dbReference type="ChEBI" id="CHEBI:67033"/>
    </reaction>
    <physiologicalReaction direction="left-to-right" evidence="10">
        <dbReference type="Rhea" id="RHEA:36548"/>
    </physiologicalReaction>
</comment>